<proteinExistence type="inferred from homology"/>
<dbReference type="Proteomes" id="UP000002019">
    <property type="component" value="Chromosome"/>
</dbReference>
<keyword evidence="11" id="KW-1185">Reference proteome</keyword>
<comment type="pathway">
    <text evidence="3">Carbohydrate biosynthesis; 3-deoxy-D-manno-octulosonate biosynthesis; 3-deoxy-D-manno-octulosonate from D-ribulose 5-phosphate: step 2/3.</text>
</comment>
<dbReference type="AlphaFoldDB" id="B0VJE6"/>
<dbReference type="InterPro" id="IPR006218">
    <property type="entry name" value="DAHP1/KDSA"/>
</dbReference>
<dbReference type="NCBIfam" id="TIGR01362">
    <property type="entry name" value="KDO8P_synth"/>
    <property type="match status" value="1"/>
</dbReference>
<dbReference type="eggNOG" id="COG2877">
    <property type="taxonomic scope" value="Bacteria"/>
</dbReference>
<dbReference type="UniPathway" id="UPA00030"/>
<dbReference type="SUPFAM" id="SSF51569">
    <property type="entry name" value="Aldolase"/>
    <property type="match status" value="1"/>
</dbReference>
<evidence type="ECO:0000256" key="5">
    <source>
        <dbReference type="ARBA" id="ARBA00012693"/>
    </source>
</evidence>
<evidence type="ECO:0000259" key="9">
    <source>
        <dbReference type="Pfam" id="PF00793"/>
    </source>
</evidence>
<dbReference type="STRING" id="459349.CLOAM1765"/>
<keyword evidence="7 10" id="KW-0808">Transferase</keyword>
<name>B0VJE6_CLOAI</name>
<dbReference type="PANTHER" id="PTHR21057">
    <property type="entry name" value="PHOSPHO-2-DEHYDRO-3-DEOXYHEPTONATE ALDOLASE"/>
    <property type="match status" value="1"/>
</dbReference>
<comment type="similarity">
    <text evidence="4">Belongs to the KdsA family.</text>
</comment>
<evidence type="ECO:0000256" key="6">
    <source>
        <dbReference type="ARBA" id="ARBA00022490"/>
    </source>
</evidence>
<evidence type="ECO:0000256" key="1">
    <source>
        <dbReference type="ARBA" id="ARBA00004496"/>
    </source>
</evidence>
<dbReference type="GO" id="GO:0009103">
    <property type="term" value="P:lipopolysaccharide biosynthetic process"/>
    <property type="evidence" value="ECO:0007669"/>
    <property type="project" value="UniProtKB-UniPathway"/>
</dbReference>
<dbReference type="GO" id="GO:0008676">
    <property type="term" value="F:3-deoxy-8-phosphooctulonate synthase activity"/>
    <property type="evidence" value="ECO:0007669"/>
    <property type="project" value="UniProtKB-EC"/>
</dbReference>
<sequence>MVISAEKVFPGKELNIFPDEGENSIAVLKLMNKLYTELASSQNFFLIAGPCVIEEESIMFTVAETLKELCARKGIPFVFKSSYSKANRSSVNSFSGPGREEGLKILSKIKREFDVPVLTDVHECVEVASAAEVCDILQIPAFLSRQTELIRTAAVTGRIINIKKGQFMAPEDMKLAAEKASSTGNKQILLTERGTTFGYHNLVVDFRSFVTMHQFGYPVVYDVTHSLQRPSVGNYSGGNPEFALPMAKAAMATGMVKGLFIETHPEPHKAKSDSASMLPLAKMESLLESCLQVL</sequence>
<comment type="subcellular location">
    <subcellularLocation>
        <location evidence="1">Cytoplasm</location>
    </subcellularLocation>
</comment>
<evidence type="ECO:0000256" key="4">
    <source>
        <dbReference type="ARBA" id="ARBA00010499"/>
    </source>
</evidence>
<dbReference type="InterPro" id="IPR013785">
    <property type="entry name" value="Aldolase_TIM"/>
</dbReference>
<dbReference type="NCBIfam" id="NF003543">
    <property type="entry name" value="PRK05198.1"/>
    <property type="match status" value="1"/>
</dbReference>
<dbReference type="EMBL" id="CU466930">
    <property type="protein sequence ID" value="CAO81600.1"/>
    <property type="molecule type" value="Genomic_DNA"/>
</dbReference>
<feature type="domain" description="DAHP synthetase I/KDSA" evidence="9">
    <location>
        <begin position="42"/>
        <end position="288"/>
    </location>
</feature>
<organism evidence="10 11">
    <name type="scientific">Cloacimonas acidaminovorans (strain Evry)</name>
    <dbReference type="NCBI Taxonomy" id="459349"/>
    <lineage>
        <taxon>Bacteria</taxon>
        <taxon>Pseudomonadati</taxon>
        <taxon>Candidatus Cloacimonadota</taxon>
        <taxon>Candidatus Cloacimonadia</taxon>
        <taxon>Candidatus Cloacimonadales</taxon>
        <taxon>Candidatus Cloacimonadaceae</taxon>
        <taxon>Candidatus Cloacimonas</taxon>
    </lineage>
</organism>
<comment type="catalytic activity">
    <reaction evidence="8">
        <text>D-arabinose 5-phosphate + phosphoenolpyruvate + H2O = 3-deoxy-alpha-D-manno-2-octulosonate-8-phosphate + phosphate</text>
        <dbReference type="Rhea" id="RHEA:14053"/>
        <dbReference type="ChEBI" id="CHEBI:15377"/>
        <dbReference type="ChEBI" id="CHEBI:43474"/>
        <dbReference type="ChEBI" id="CHEBI:57693"/>
        <dbReference type="ChEBI" id="CHEBI:58702"/>
        <dbReference type="ChEBI" id="CHEBI:85985"/>
        <dbReference type="EC" id="2.5.1.55"/>
    </reaction>
</comment>
<gene>
    <name evidence="10" type="primary">kdsA</name>
    <name evidence="10" type="ordered locus">CLOAM1765</name>
</gene>
<evidence type="ECO:0000313" key="11">
    <source>
        <dbReference type="Proteomes" id="UP000002019"/>
    </source>
</evidence>
<keyword evidence="6" id="KW-0963">Cytoplasm</keyword>
<dbReference type="KEGG" id="caci:CLOAM1765"/>
<evidence type="ECO:0000256" key="7">
    <source>
        <dbReference type="ARBA" id="ARBA00022679"/>
    </source>
</evidence>
<comment type="pathway">
    <text evidence="2">Bacterial outer membrane biogenesis; lipopolysaccharide biosynthesis.</text>
</comment>
<dbReference type="Pfam" id="PF00793">
    <property type="entry name" value="DAHP_synth_1"/>
    <property type="match status" value="1"/>
</dbReference>
<dbReference type="Gene3D" id="3.20.20.70">
    <property type="entry name" value="Aldolase class I"/>
    <property type="match status" value="1"/>
</dbReference>
<protein>
    <recommendedName>
        <fullName evidence="5">3-deoxy-8-phosphooctulonate synthase</fullName>
        <ecNumber evidence="5">2.5.1.55</ecNumber>
    </recommendedName>
</protein>
<evidence type="ECO:0000256" key="3">
    <source>
        <dbReference type="ARBA" id="ARBA00004845"/>
    </source>
</evidence>
<evidence type="ECO:0000256" key="8">
    <source>
        <dbReference type="ARBA" id="ARBA00049112"/>
    </source>
</evidence>
<dbReference type="InterPro" id="IPR006269">
    <property type="entry name" value="KDO8P_synthase"/>
</dbReference>
<dbReference type="UniPathway" id="UPA00357">
    <property type="reaction ID" value="UER00474"/>
</dbReference>
<accession>B0VJE6</accession>
<dbReference type="HOGENOM" id="CLU_036666_0_0_0"/>
<dbReference type="EC" id="2.5.1.55" evidence="5"/>
<evidence type="ECO:0000313" key="10">
    <source>
        <dbReference type="EMBL" id="CAO81600.1"/>
    </source>
</evidence>
<evidence type="ECO:0000256" key="2">
    <source>
        <dbReference type="ARBA" id="ARBA00004756"/>
    </source>
</evidence>
<dbReference type="GO" id="GO:0005737">
    <property type="term" value="C:cytoplasm"/>
    <property type="evidence" value="ECO:0007669"/>
    <property type="project" value="UniProtKB-SubCell"/>
</dbReference>
<reference evidence="10 11" key="1">
    <citation type="journal article" date="2008" name="J. Bacteriol.">
        <title>'Candidatus Cloacamonas acidaminovorans': genome sequence reconstruction provides a first glimpse of a new bacterial division.</title>
        <authorList>
            <person name="Pelletier E."/>
            <person name="Kreimeyer A."/>
            <person name="Bocs S."/>
            <person name="Rouy Z."/>
            <person name="Gyapay G."/>
            <person name="Chouari R."/>
            <person name="Riviere D."/>
            <person name="Ganesan A."/>
            <person name="Daegelen P."/>
            <person name="Sghir A."/>
            <person name="Cohen G.N."/>
            <person name="Medigue C."/>
            <person name="Weissenbach J."/>
            <person name="Le Paslier D."/>
        </authorList>
    </citation>
    <scope>NUCLEOTIDE SEQUENCE [LARGE SCALE GENOMIC DNA]</scope>
    <source>
        <strain evidence="11">Evry</strain>
    </source>
</reference>